<sequence>MNVTLWAIQIVLVGGFVYSGWMKAVRTESSKKAWPWVNDVPKGLVILIGILELLGALGLVLPLALDIAPVLTPIAAIALAVIVLIGMLFHIRRKEYRELGVNIVFIALTLIVAFGRL</sequence>
<evidence type="ECO:0000256" key="4">
    <source>
        <dbReference type="ARBA" id="ARBA00023136"/>
    </source>
</evidence>
<keyword evidence="3 5" id="KW-1133">Transmembrane helix</keyword>
<evidence type="ECO:0000313" key="7">
    <source>
        <dbReference type="Proteomes" id="UP000187074"/>
    </source>
</evidence>
<dbReference type="STRING" id="1401.BK123_05135"/>
<dbReference type="InterPro" id="IPR032808">
    <property type="entry name" value="DoxX"/>
</dbReference>
<protein>
    <submittedName>
        <fullName evidence="6">DoxX family protein</fullName>
    </submittedName>
</protein>
<feature type="transmembrane region" description="Helical" evidence="5">
    <location>
        <begin position="70"/>
        <end position="89"/>
    </location>
</feature>
<dbReference type="Proteomes" id="UP000187074">
    <property type="component" value="Unassembled WGS sequence"/>
</dbReference>
<comment type="subcellular location">
    <subcellularLocation>
        <location evidence="1">Membrane</location>
        <topology evidence="1">Multi-pass membrane protein</topology>
    </subcellularLocation>
</comment>
<feature type="transmembrane region" description="Helical" evidence="5">
    <location>
        <begin position="6"/>
        <end position="24"/>
    </location>
</feature>
<feature type="transmembrane region" description="Helical" evidence="5">
    <location>
        <begin position="44"/>
        <end position="64"/>
    </location>
</feature>
<evidence type="ECO:0000313" key="6">
    <source>
        <dbReference type="EMBL" id="OME94541.1"/>
    </source>
</evidence>
<dbReference type="EMBL" id="MRTF01000002">
    <property type="protein sequence ID" value="OME94541.1"/>
    <property type="molecule type" value="Genomic_DNA"/>
</dbReference>
<accession>A0A1R1B4M5</accession>
<gene>
    <name evidence="6" type="ORF">BK123_05135</name>
</gene>
<evidence type="ECO:0000256" key="3">
    <source>
        <dbReference type="ARBA" id="ARBA00022989"/>
    </source>
</evidence>
<dbReference type="RefSeq" id="WP_076321365.1">
    <property type="nucleotide sequence ID" value="NZ_MRTF01000002.1"/>
</dbReference>
<comment type="caution">
    <text evidence="6">The sequence shown here is derived from an EMBL/GenBank/DDBJ whole genome shotgun (WGS) entry which is preliminary data.</text>
</comment>
<evidence type="ECO:0000256" key="5">
    <source>
        <dbReference type="SAM" id="Phobius"/>
    </source>
</evidence>
<evidence type="ECO:0000256" key="2">
    <source>
        <dbReference type="ARBA" id="ARBA00022692"/>
    </source>
</evidence>
<dbReference type="OrthoDB" id="3385086at2"/>
<dbReference type="GO" id="GO:0016020">
    <property type="term" value="C:membrane"/>
    <property type="evidence" value="ECO:0007669"/>
    <property type="project" value="UniProtKB-SubCell"/>
</dbReference>
<keyword evidence="2 5" id="KW-0812">Transmembrane</keyword>
<dbReference type="AlphaFoldDB" id="A0A1R1B4M5"/>
<organism evidence="6 7">
    <name type="scientific">Paenibacillus lautus</name>
    <name type="common">Bacillus lautus</name>
    <dbReference type="NCBI Taxonomy" id="1401"/>
    <lineage>
        <taxon>Bacteria</taxon>
        <taxon>Bacillati</taxon>
        <taxon>Bacillota</taxon>
        <taxon>Bacilli</taxon>
        <taxon>Bacillales</taxon>
        <taxon>Paenibacillaceae</taxon>
        <taxon>Paenibacillus</taxon>
    </lineage>
</organism>
<evidence type="ECO:0000256" key="1">
    <source>
        <dbReference type="ARBA" id="ARBA00004141"/>
    </source>
</evidence>
<reference evidence="6 7" key="1">
    <citation type="submission" date="2016-11" db="EMBL/GenBank/DDBJ databases">
        <title>Paenibacillus species isolates.</title>
        <authorList>
            <person name="Beno S.M."/>
        </authorList>
    </citation>
    <scope>NUCLEOTIDE SEQUENCE [LARGE SCALE GENOMIC DNA]</scope>
    <source>
        <strain evidence="6 7">FSL F4-0100</strain>
    </source>
</reference>
<keyword evidence="4 5" id="KW-0472">Membrane</keyword>
<proteinExistence type="predicted"/>
<dbReference type="Pfam" id="PF13564">
    <property type="entry name" value="DoxX_2"/>
    <property type="match status" value="1"/>
</dbReference>
<name>A0A1R1B4M5_PAELA</name>
<feature type="transmembrane region" description="Helical" evidence="5">
    <location>
        <begin position="96"/>
        <end position="115"/>
    </location>
</feature>